<dbReference type="SUPFAM" id="SSF54427">
    <property type="entry name" value="NTF2-like"/>
    <property type="match status" value="1"/>
</dbReference>
<feature type="domain" description="DUF4440" evidence="2">
    <location>
        <begin position="26"/>
        <end position="141"/>
    </location>
</feature>
<protein>
    <recommendedName>
        <fullName evidence="2">DUF4440 domain-containing protein</fullName>
    </recommendedName>
</protein>
<dbReference type="KEGG" id="uli:ETAA1_03590"/>
<evidence type="ECO:0000259" key="2">
    <source>
        <dbReference type="Pfam" id="PF14534"/>
    </source>
</evidence>
<evidence type="ECO:0000256" key="1">
    <source>
        <dbReference type="SAM" id="SignalP"/>
    </source>
</evidence>
<evidence type="ECO:0000313" key="3">
    <source>
        <dbReference type="EMBL" id="QDU18471.1"/>
    </source>
</evidence>
<accession>A0A517XLT4</accession>
<keyword evidence="4" id="KW-1185">Reference proteome</keyword>
<dbReference type="AlphaFoldDB" id="A0A517XLT4"/>
<dbReference type="RefSeq" id="WP_202920586.1">
    <property type="nucleotide sequence ID" value="NZ_CP036273.1"/>
</dbReference>
<feature type="signal peptide" evidence="1">
    <location>
        <begin position="1"/>
        <end position="20"/>
    </location>
</feature>
<dbReference type="EMBL" id="CP036273">
    <property type="protein sequence ID" value="QDU18471.1"/>
    <property type="molecule type" value="Genomic_DNA"/>
</dbReference>
<dbReference type="InterPro" id="IPR027843">
    <property type="entry name" value="DUF4440"/>
</dbReference>
<keyword evidence="1" id="KW-0732">Signal</keyword>
<dbReference type="InterPro" id="IPR032710">
    <property type="entry name" value="NTF2-like_dom_sf"/>
</dbReference>
<dbReference type="Gene3D" id="3.10.450.50">
    <property type="match status" value="1"/>
</dbReference>
<organism evidence="3 4">
    <name type="scientific">Urbifossiella limnaea</name>
    <dbReference type="NCBI Taxonomy" id="2528023"/>
    <lineage>
        <taxon>Bacteria</taxon>
        <taxon>Pseudomonadati</taxon>
        <taxon>Planctomycetota</taxon>
        <taxon>Planctomycetia</taxon>
        <taxon>Gemmatales</taxon>
        <taxon>Gemmataceae</taxon>
        <taxon>Urbifossiella</taxon>
    </lineage>
</organism>
<feature type="chain" id="PRO_5021759526" description="DUF4440 domain-containing protein" evidence="1">
    <location>
        <begin position="21"/>
        <end position="146"/>
    </location>
</feature>
<dbReference type="Pfam" id="PF14534">
    <property type="entry name" value="DUF4440"/>
    <property type="match status" value="1"/>
</dbReference>
<dbReference type="Proteomes" id="UP000319576">
    <property type="component" value="Chromosome"/>
</dbReference>
<name>A0A517XLT4_9BACT</name>
<reference evidence="3 4" key="1">
    <citation type="submission" date="2019-02" db="EMBL/GenBank/DDBJ databases">
        <title>Deep-cultivation of Planctomycetes and their phenomic and genomic characterization uncovers novel biology.</title>
        <authorList>
            <person name="Wiegand S."/>
            <person name="Jogler M."/>
            <person name="Boedeker C."/>
            <person name="Pinto D."/>
            <person name="Vollmers J."/>
            <person name="Rivas-Marin E."/>
            <person name="Kohn T."/>
            <person name="Peeters S.H."/>
            <person name="Heuer A."/>
            <person name="Rast P."/>
            <person name="Oberbeckmann S."/>
            <person name="Bunk B."/>
            <person name="Jeske O."/>
            <person name="Meyerdierks A."/>
            <person name="Storesund J.E."/>
            <person name="Kallscheuer N."/>
            <person name="Luecker S."/>
            <person name="Lage O.M."/>
            <person name="Pohl T."/>
            <person name="Merkel B.J."/>
            <person name="Hornburger P."/>
            <person name="Mueller R.-W."/>
            <person name="Bruemmer F."/>
            <person name="Labrenz M."/>
            <person name="Spormann A.M."/>
            <person name="Op den Camp H."/>
            <person name="Overmann J."/>
            <person name="Amann R."/>
            <person name="Jetten M.S.M."/>
            <person name="Mascher T."/>
            <person name="Medema M.H."/>
            <person name="Devos D.P."/>
            <person name="Kaster A.-K."/>
            <person name="Ovreas L."/>
            <person name="Rohde M."/>
            <person name="Galperin M.Y."/>
            <person name="Jogler C."/>
        </authorList>
    </citation>
    <scope>NUCLEOTIDE SEQUENCE [LARGE SCALE GENOMIC DNA]</scope>
    <source>
        <strain evidence="3 4">ETA_A1</strain>
    </source>
</reference>
<proteinExistence type="predicted"/>
<evidence type="ECO:0000313" key="4">
    <source>
        <dbReference type="Proteomes" id="UP000319576"/>
    </source>
</evidence>
<gene>
    <name evidence="3" type="ORF">ETAA1_03590</name>
</gene>
<sequence length="146" mass="15545" precursor="true">MRTCVLAAVAVVVVAGAARADDGKDVRDLAALYAKAAKDKDRAGLERLLRPDYHGARVPVGEVEGKRELTRAEAVALWTGLGQKHAGLSFTTARVRLYGATAVETGSLTVTIGQRGGPSAHIFNDVGYTRVWVKGDAGWQLAHESY</sequence>